<reference evidence="1" key="1">
    <citation type="journal article" date="2014" name="Int. J. Syst. Evol. Microbiol.">
        <title>Complete genome sequence of Corynebacterium casei LMG S-19264T (=DSM 44701T), isolated from a smear-ripened cheese.</title>
        <authorList>
            <consortium name="US DOE Joint Genome Institute (JGI-PGF)"/>
            <person name="Walter F."/>
            <person name="Albersmeier A."/>
            <person name="Kalinowski J."/>
            <person name="Ruckert C."/>
        </authorList>
    </citation>
    <scope>NUCLEOTIDE SEQUENCE</scope>
    <source>
        <strain evidence="1">VKM B-2789</strain>
    </source>
</reference>
<protein>
    <submittedName>
        <fullName evidence="1">Uncharacterized protein</fullName>
    </submittedName>
</protein>
<dbReference type="EMBL" id="BSFM01000004">
    <property type="protein sequence ID" value="GLK82732.1"/>
    <property type="molecule type" value="Genomic_DNA"/>
</dbReference>
<organism evidence="1 2">
    <name type="scientific">Ancylobacter defluvii</name>
    <dbReference type="NCBI Taxonomy" id="1282440"/>
    <lineage>
        <taxon>Bacteria</taxon>
        <taxon>Pseudomonadati</taxon>
        <taxon>Pseudomonadota</taxon>
        <taxon>Alphaproteobacteria</taxon>
        <taxon>Hyphomicrobiales</taxon>
        <taxon>Xanthobacteraceae</taxon>
        <taxon>Ancylobacter</taxon>
    </lineage>
</organism>
<evidence type="ECO:0000313" key="1">
    <source>
        <dbReference type="EMBL" id="GLK82732.1"/>
    </source>
</evidence>
<reference evidence="1" key="2">
    <citation type="submission" date="2023-01" db="EMBL/GenBank/DDBJ databases">
        <authorList>
            <person name="Sun Q."/>
            <person name="Evtushenko L."/>
        </authorList>
    </citation>
    <scope>NUCLEOTIDE SEQUENCE</scope>
    <source>
        <strain evidence="1">VKM B-2789</strain>
    </source>
</reference>
<keyword evidence="2" id="KW-1185">Reference proteome</keyword>
<dbReference type="AlphaFoldDB" id="A0A9W6JT17"/>
<gene>
    <name evidence="1" type="ORF">GCM10017653_08010</name>
</gene>
<evidence type="ECO:0000313" key="2">
    <source>
        <dbReference type="Proteomes" id="UP001143330"/>
    </source>
</evidence>
<accession>A0A9W6JT17</accession>
<sequence>MRAPVSGASRAWPPTRSHAEYLALACSILASEEWRAAQGRDPAQRRTLNLLVDKTLGPRRNHHCRKSECRIVRTRNPRNGVRSGHVRRGEWWRSKAIEKAVGAR</sequence>
<proteinExistence type="predicted"/>
<dbReference type="Proteomes" id="UP001143330">
    <property type="component" value="Unassembled WGS sequence"/>
</dbReference>
<name>A0A9W6JT17_9HYPH</name>
<comment type="caution">
    <text evidence="1">The sequence shown here is derived from an EMBL/GenBank/DDBJ whole genome shotgun (WGS) entry which is preliminary data.</text>
</comment>